<protein>
    <recommendedName>
        <fullName evidence="4">DUF4283 domain-containing protein</fullName>
    </recommendedName>
</protein>
<dbReference type="PANTHER" id="PTHR33170:SF8">
    <property type="entry name" value="OS07G0485366 PROTEIN"/>
    <property type="match status" value="1"/>
</dbReference>
<evidence type="ECO:0000256" key="1">
    <source>
        <dbReference type="SAM" id="MobiDB-lite"/>
    </source>
</evidence>
<feature type="region of interest" description="Disordered" evidence="1">
    <location>
        <begin position="381"/>
        <end position="422"/>
    </location>
</feature>
<evidence type="ECO:0000313" key="2">
    <source>
        <dbReference type="EMBL" id="KAG2543545.1"/>
    </source>
</evidence>
<feature type="region of interest" description="Disordered" evidence="1">
    <location>
        <begin position="321"/>
        <end position="356"/>
    </location>
</feature>
<feature type="compositionally biased region" description="Polar residues" evidence="1">
    <location>
        <begin position="333"/>
        <end position="344"/>
    </location>
</feature>
<evidence type="ECO:0000313" key="3">
    <source>
        <dbReference type="Proteomes" id="UP000823388"/>
    </source>
</evidence>
<feature type="compositionally biased region" description="Low complexity" evidence="1">
    <location>
        <begin position="392"/>
        <end position="405"/>
    </location>
</feature>
<dbReference type="PANTHER" id="PTHR33170">
    <property type="entry name" value="DUF4283 DOMAIN-CONTAINING PROTEIN-RELATED"/>
    <property type="match status" value="1"/>
</dbReference>
<sequence length="521" mass="55570">MQISEADYNLDAPHPVPTSLVTVTGAPVTVEVVQTELARISRIDWQWEAFPQGQDSFLVAFPSEEALNSMVDIGYQLKNHGVTLTISVWQQDQDIIPAYELDEVWVHITGVPPSYRHYLVFWALGTVIGATLDVDMLTYRKTGVIRVKVGILNKGQLPLTTNMVFGKVGYNVTYMLEDDSFQPAIVLANTFDPMDHDAGADKGNEDNEDGGSAAKKRRNEAAQPDASIPQAGNSYGPAPMQLALTPLGKNRPCPPWKPLKIMNETDKLPWIAVTRPKNGFHPSVGSAPTLSDTGAPLIKSNNGSALAAADDQIMAMQRAHTAAAGNNEKVRESSTQGLQMQHSVALSDDEIPTGEDIFSTPGAMKADVASPAAAVRRAVQQLDSAGSLQGAPSSNLPGSNSPLVPRGSSEMISPSSSKTERMTTPDELIMEKAMRRTASKNMIGATTPSSTSPAGMPPGYLQNYALASYMGYPTKAYFPGGVCCGLSAVGASGKGFFLPRHMDGVLVSGSKVITVSVKPKI</sequence>
<organism evidence="2 3">
    <name type="scientific">Panicum virgatum</name>
    <name type="common">Blackwell switchgrass</name>
    <dbReference type="NCBI Taxonomy" id="38727"/>
    <lineage>
        <taxon>Eukaryota</taxon>
        <taxon>Viridiplantae</taxon>
        <taxon>Streptophyta</taxon>
        <taxon>Embryophyta</taxon>
        <taxon>Tracheophyta</taxon>
        <taxon>Spermatophyta</taxon>
        <taxon>Magnoliopsida</taxon>
        <taxon>Liliopsida</taxon>
        <taxon>Poales</taxon>
        <taxon>Poaceae</taxon>
        <taxon>PACMAD clade</taxon>
        <taxon>Panicoideae</taxon>
        <taxon>Panicodae</taxon>
        <taxon>Paniceae</taxon>
        <taxon>Panicinae</taxon>
        <taxon>Panicum</taxon>
        <taxon>Panicum sect. Hiantes</taxon>
    </lineage>
</organism>
<dbReference type="AlphaFoldDB" id="A0A8T0N378"/>
<proteinExistence type="predicted"/>
<comment type="caution">
    <text evidence="2">The sequence shown here is derived from an EMBL/GenBank/DDBJ whole genome shotgun (WGS) entry which is preliminary data.</text>
</comment>
<reference evidence="2 3" key="1">
    <citation type="submission" date="2020-05" db="EMBL/GenBank/DDBJ databases">
        <title>WGS assembly of Panicum virgatum.</title>
        <authorList>
            <person name="Lovell J.T."/>
            <person name="Jenkins J."/>
            <person name="Shu S."/>
            <person name="Juenger T.E."/>
            <person name="Schmutz J."/>
        </authorList>
    </citation>
    <scope>NUCLEOTIDE SEQUENCE [LARGE SCALE GENOMIC DNA]</scope>
    <source>
        <strain evidence="3">cv. AP13</strain>
    </source>
</reference>
<name>A0A8T0N378_PANVG</name>
<gene>
    <name evidence="2" type="ORF">PVAP13_9NG752108</name>
</gene>
<feature type="compositionally biased region" description="Basic and acidic residues" evidence="1">
    <location>
        <begin position="196"/>
        <end position="205"/>
    </location>
</feature>
<evidence type="ECO:0008006" key="4">
    <source>
        <dbReference type="Google" id="ProtNLM"/>
    </source>
</evidence>
<keyword evidence="3" id="KW-1185">Reference proteome</keyword>
<feature type="region of interest" description="Disordered" evidence="1">
    <location>
        <begin position="196"/>
        <end position="249"/>
    </location>
</feature>
<feature type="compositionally biased region" description="Polar residues" evidence="1">
    <location>
        <begin position="381"/>
        <end position="391"/>
    </location>
</feature>
<dbReference type="Proteomes" id="UP000823388">
    <property type="component" value="Chromosome 9N"/>
</dbReference>
<accession>A0A8T0N378</accession>
<dbReference type="EMBL" id="CM029054">
    <property type="protein sequence ID" value="KAG2543545.1"/>
    <property type="molecule type" value="Genomic_DNA"/>
</dbReference>